<dbReference type="AlphaFoldDB" id="A0A2H3J315"/>
<keyword evidence="2" id="KW-0732">Signal</keyword>
<proteinExistence type="predicted"/>
<feature type="compositionally biased region" description="Low complexity" evidence="1">
    <location>
        <begin position="277"/>
        <end position="289"/>
    </location>
</feature>
<feature type="signal peptide" evidence="2">
    <location>
        <begin position="1"/>
        <end position="18"/>
    </location>
</feature>
<protein>
    <submittedName>
        <fullName evidence="3">Uncharacterized protein</fullName>
    </submittedName>
</protein>
<dbReference type="OMA" id="VPCSCPP"/>
<feature type="region of interest" description="Disordered" evidence="1">
    <location>
        <begin position="277"/>
        <end position="301"/>
    </location>
</feature>
<name>A0A2H3J315_WOLCO</name>
<feature type="chain" id="PRO_5013937715" evidence="2">
    <location>
        <begin position="19"/>
        <end position="459"/>
    </location>
</feature>
<reference evidence="3 4" key="1">
    <citation type="journal article" date="2012" name="Science">
        <title>The Paleozoic origin of enzymatic lignin decomposition reconstructed from 31 fungal genomes.</title>
        <authorList>
            <person name="Floudas D."/>
            <person name="Binder M."/>
            <person name="Riley R."/>
            <person name="Barry K."/>
            <person name="Blanchette R.A."/>
            <person name="Henrissat B."/>
            <person name="Martinez A.T."/>
            <person name="Otillar R."/>
            <person name="Spatafora J.W."/>
            <person name="Yadav J.S."/>
            <person name="Aerts A."/>
            <person name="Benoit I."/>
            <person name="Boyd A."/>
            <person name="Carlson A."/>
            <person name="Copeland A."/>
            <person name="Coutinho P.M."/>
            <person name="de Vries R.P."/>
            <person name="Ferreira P."/>
            <person name="Findley K."/>
            <person name="Foster B."/>
            <person name="Gaskell J."/>
            <person name="Glotzer D."/>
            <person name="Gorecki P."/>
            <person name="Heitman J."/>
            <person name="Hesse C."/>
            <person name="Hori C."/>
            <person name="Igarashi K."/>
            <person name="Jurgens J.A."/>
            <person name="Kallen N."/>
            <person name="Kersten P."/>
            <person name="Kohler A."/>
            <person name="Kuees U."/>
            <person name="Kumar T.K.A."/>
            <person name="Kuo A."/>
            <person name="LaButti K."/>
            <person name="Larrondo L.F."/>
            <person name="Lindquist E."/>
            <person name="Ling A."/>
            <person name="Lombard V."/>
            <person name="Lucas S."/>
            <person name="Lundell T."/>
            <person name="Martin R."/>
            <person name="McLaughlin D.J."/>
            <person name="Morgenstern I."/>
            <person name="Morin E."/>
            <person name="Murat C."/>
            <person name="Nagy L.G."/>
            <person name="Nolan M."/>
            <person name="Ohm R.A."/>
            <person name="Patyshakuliyeva A."/>
            <person name="Rokas A."/>
            <person name="Ruiz-Duenas F.J."/>
            <person name="Sabat G."/>
            <person name="Salamov A."/>
            <person name="Samejima M."/>
            <person name="Schmutz J."/>
            <person name="Slot J.C."/>
            <person name="St John F."/>
            <person name="Stenlid J."/>
            <person name="Sun H."/>
            <person name="Sun S."/>
            <person name="Syed K."/>
            <person name="Tsang A."/>
            <person name="Wiebenga A."/>
            <person name="Young D."/>
            <person name="Pisabarro A."/>
            <person name="Eastwood D.C."/>
            <person name="Martin F."/>
            <person name="Cullen D."/>
            <person name="Grigoriev I.V."/>
            <person name="Hibbett D.S."/>
        </authorList>
    </citation>
    <scope>NUCLEOTIDE SEQUENCE [LARGE SCALE GENOMIC DNA]</scope>
    <source>
        <strain evidence="3 4">MD-104</strain>
    </source>
</reference>
<keyword evidence="4" id="KW-1185">Reference proteome</keyword>
<sequence>MRFYIVPAVVFAAASVLSRPLLKRDVNANLVPQFGIIAGVKDGNTGSCQGVDGTNGQPILIPCQCPPDRDTFLDSLNANVAADHAIHNPSVAVSFPTDSSTASQLTRLNAALVTLQNINGSGVGCPAAATTWLALEKQIQAGGSSASAPASSATAAATATATATSASASATGSVVATSVSDASSTAFGSASTNIPASGATDPSAASSNTDHHKAHQPISSSVSDSLATTAVDVVSMSTDVACATVTADDTATADAATAAGASATIGVTATDATESTNATAAGAGSTASGRRTKTHQATSTGVEATTGVAVSSSIAPSGVVSSSAAAASSTASATASNVTMNTNLVPQFGVEAGVNPDGTGNCDGVNGTNGKPVLIPCACPPNRQDFIDELSANVAAGHVLHNPSVSLTFPLDNSTSSQLARLNAAAVTLQNFNGSGVGCPVAATTFSAQGKAIQAESST</sequence>
<dbReference type="Proteomes" id="UP000218811">
    <property type="component" value="Unassembled WGS sequence"/>
</dbReference>
<organism evidence="3 4">
    <name type="scientific">Wolfiporia cocos (strain MD-104)</name>
    <name type="common">Brown rot fungus</name>
    <dbReference type="NCBI Taxonomy" id="742152"/>
    <lineage>
        <taxon>Eukaryota</taxon>
        <taxon>Fungi</taxon>
        <taxon>Dikarya</taxon>
        <taxon>Basidiomycota</taxon>
        <taxon>Agaricomycotina</taxon>
        <taxon>Agaricomycetes</taxon>
        <taxon>Polyporales</taxon>
        <taxon>Phaeolaceae</taxon>
        <taxon>Wolfiporia</taxon>
    </lineage>
</organism>
<evidence type="ECO:0000256" key="1">
    <source>
        <dbReference type="SAM" id="MobiDB-lite"/>
    </source>
</evidence>
<evidence type="ECO:0000313" key="3">
    <source>
        <dbReference type="EMBL" id="PCH36640.1"/>
    </source>
</evidence>
<dbReference type="OrthoDB" id="2140240at2759"/>
<evidence type="ECO:0000313" key="4">
    <source>
        <dbReference type="Proteomes" id="UP000218811"/>
    </source>
</evidence>
<gene>
    <name evidence="3" type="ORF">WOLCODRAFT_167044</name>
</gene>
<accession>A0A2H3J315</accession>
<feature type="region of interest" description="Disordered" evidence="1">
    <location>
        <begin position="187"/>
        <end position="224"/>
    </location>
</feature>
<evidence type="ECO:0000256" key="2">
    <source>
        <dbReference type="SAM" id="SignalP"/>
    </source>
</evidence>
<dbReference type="EMBL" id="KB467887">
    <property type="protein sequence ID" value="PCH36640.1"/>
    <property type="molecule type" value="Genomic_DNA"/>
</dbReference>